<evidence type="ECO:0000256" key="2">
    <source>
        <dbReference type="ARBA" id="ARBA00004308"/>
    </source>
</evidence>
<feature type="compositionally biased region" description="Polar residues" evidence="13">
    <location>
        <begin position="398"/>
        <end position="407"/>
    </location>
</feature>
<gene>
    <name evidence="15" type="ORF">ZT1A5_G5583</name>
</gene>
<keyword evidence="14" id="KW-1133">Transmembrane helix</keyword>
<dbReference type="EC" id="3.2.1.101" evidence="4"/>
<feature type="compositionally biased region" description="Acidic residues" evidence="13">
    <location>
        <begin position="67"/>
        <end position="79"/>
    </location>
</feature>
<evidence type="ECO:0000256" key="9">
    <source>
        <dbReference type="ARBA" id="ARBA00023136"/>
    </source>
</evidence>
<evidence type="ECO:0000256" key="5">
    <source>
        <dbReference type="ARBA" id="ARBA00022603"/>
    </source>
</evidence>
<keyword evidence="6 12" id="KW-0808">Transferase</keyword>
<name>A0A1Y6LI30_ZYMTR</name>
<dbReference type="GO" id="GO:0016052">
    <property type="term" value="P:carbohydrate catabolic process"/>
    <property type="evidence" value="ECO:0007669"/>
    <property type="project" value="InterPro"/>
</dbReference>
<dbReference type="Pfam" id="PF03663">
    <property type="entry name" value="Glyco_hydro_76"/>
    <property type="match status" value="1"/>
</dbReference>
<feature type="active site" evidence="12">
    <location>
        <position position="504"/>
    </location>
</feature>
<dbReference type="PANTHER" id="PTHR12145:SF36">
    <property type="entry name" value="MANNAN ENDO-1,6-ALPHA-MANNOSIDASE DCW1"/>
    <property type="match status" value="1"/>
</dbReference>
<dbReference type="FunFam" id="1.50.10.20:FF:000006">
    <property type="entry name" value="Mannan endo-1,6-alpha-mannosidase"/>
    <property type="match status" value="1"/>
</dbReference>
<dbReference type="Pfam" id="PF00145">
    <property type="entry name" value="DNA_methylase"/>
    <property type="match status" value="2"/>
</dbReference>
<keyword evidence="7" id="KW-0732">Signal</keyword>
<feature type="transmembrane region" description="Helical" evidence="14">
    <location>
        <begin position="1207"/>
        <end position="1228"/>
    </location>
</feature>
<feature type="compositionally biased region" description="Low complexity" evidence="13">
    <location>
        <begin position="329"/>
        <end position="346"/>
    </location>
</feature>
<feature type="region of interest" description="Disordered" evidence="13">
    <location>
        <begin position="392"/>
        <end position="413"/>
    </location>
</feature>
<reference evidence="15 16" key="1">
    <citation type="submission" date="2016-10" db="EMBL/GenBank/DDBJ databases">
        <authorList>
            <person name="Varghese N."/>
        </authorList>
    </citation>
    <scope>NUCLEOTIDE SEQUENCE [LARGE SCALE GENOMIC DNA]</scope>
</reference>
<evidence type="ECO:0000313" key="15">
    <source>
        <dbReference type="EMBL" id="SMY24142.1"/>
    </source>
</evidence>
<dbReference type="GO" id="GO:0008168">
    <property type="term" value="F:methyltransferase activity"/>
    <property type="evidence" value="ECO:0007669"/>
    <property type="project" value="UniProtKB-KW"/>
</dbReference>
<evidence type="ECO:0000256" key="3">
    <source>
        <dbReference type="ARBA" id="ARBA00009699"/>
    </source>
</evidence>
<dbReference type="InterPro" id="IPR029063">
    <property type="entry name" value="SAM-dependent_MTases_sf"/>
</dbReference>
<dbReference type="PANTHER" id="PTHR12145">
    <property type="entry name" value="MANNAN ENDO-1,6-ALPHA-MANNOSIDASE DCW1"/>
    <property type="match status" value="1"/>
</dbReference>
<dbReference type="GO" id="GO:0032259">
    <property type="term" value="P:methylation"/>
    <property type="evidence" value="ECO:0007669"/>
    <property type="project" value="UniProtKB-KW"/>
</dbReference>
<dbReference type="InterPro" id="IPR005198">
    <property type="entry name" value="Glyco_hydro_76"/>
</dbReference>
<dbReference type="Proteomes" id="UP000215453">
    <property type="component" value="Chromosome 5"/>
</dbReference>
<evidence type="ECO:0000256" key="12">
    <source>
        <dbReference type="PROSITE-ProRule" id="PRU01016"/>
    </source>
</evidence>
<evidence type="ECO:0000256" key="7">
    <source>
        <dbReference type="ARBA" id="ARBA00022729"/>
    </source>
</evidence>
<evidence type="ECO:0000256" key="1">
    <source>
        <dbReference type="ARBA" id="ARBA00001452"/>
    </source>
</evidence>
<evidence type="ECO:0000256" key="8">
    <source>
        <dbReference type="ARBA" id="ARBA00022801"/>
    </source>
</evidence>
<keyword evidence="5 12" id="KW-0489">Methyltransferase</keyword>
<keyword evidence="9 14" id="KW-0472">Membrane</keyword>
<accession>A0A1Y6LI30</accession>
<evidence type="ECO:0000256" key="13">
    <source>
        <dbReference type="SAM" id="MobiDB-lite"/>
    </source>
</evidence>
<dbReference type="InterPro" id="IPR001525">
    <property type="entry name" value="C5_MeTfrase"/>
</dbReference>
<feature type="compositionally biased region" description="Polar residues" evidence="13">
    <location>
        <begin position="1"/>
        <end position="11"/>
    </location>
</feature>
<evidence type="ECO:0000256" key="6">
    <source>
        <dbReference type="ARBA" id="ARBA00022679"/>
    </source>
</evidence>
<dbReference type="Gene3D" id="3.90.120.10">
    <property type="entry name" value="DNA Methylase, subunit A, domain 2"/>
    <property type="match status" value="1"/>
</dbReference>
<dbReference type="GO" id="GO:0008496">
    <property type="term" value="F:mannan endo-1,6-alpha-mannosidase activity"/>
    <property type="evidence" value="ECO:0007669"/>
    <property type="project" value="UniProtKB-EC"/>
</dbReference>
<keyword evidence="11" id="KW-0326">Glycosidase</keyword>
<dbReference type="Gene3D" id="1.50.10.20">
    <property type="match status" value="1"/>
</dbReference>
<dbReference type="EMBL" id="LT882680">
    <property type="protein sequence ID" value="SMY24142.1"/>
    <property type="molecule type" value="Genomic_DNA"/>
</dbReference>
<keyword evidence="14" id="KW-0812">Transmembrane</keyword>
<comment type="catalytic activity">
    <reaction evidence="1">
        <text>Random hydrolysis of (1-&gt;6)-alpha-D-mannosidic linkages in unbranched (1-&gt;6)-mannans.</text>
        <dbReference type="EC" id="3.2.1.101"/>
    </reaction>
</comment>
<organism evidence="15 16">
    <name type="scientific">Zymoseptoria tritici ST99CH_1A5</name>
    <dbReference type="NCBI Taxonomy" id="1276529"/>
    <lineage>
        <taxon>Eukaryota</taxon>
        <taxon>Fungi</taxon>
        <taxon>Dikarya</taxon>
        <taxon>Ascomycota</taxon>
        <taxon>Pezizomycotina</taxon>
        <taxon>Dothideomycetes</taxon>
        <taxon>Dothideomycetidae</taxon>
        <taxon>Mycosphaerellales</taxon>
        <taxon>Mycosphaerellaceae</taxon>
        <taxon>Zymoseptoria</taxon>
    </lineage>
</organism>
<dbReference type="SUPFAM" id="SSF48208">
    <property type="entry name" value="Six-hairpin glycosidases"/>
    <property type="match status" value="1"/>
</dbReference>
<sequence length="1229" mass="135157">MTRNHALQQPSPRGMLGRIDRSRAALPRPRGGPVLSLFSDSEDEGDASGTEPGDGYRRIARGVEQIDISDSDPEDDGGDVPDTGTPIDLTEEDEDDGLREQAHFQREVSSVSAQVIGAGIPRSHEQVDFATTMFGVRIRRDDTVECTDTGIGHEYTAFLRIRLITKDLSGTVYLHGILLKRHRDVDRKESVSKDYQGLLHTLLPNKKNEICAMLRIRHGSATTSLDSTLEVRRLNQVGLVRKLTFANKSRAELSGRTRGEFYSKDDWKEAEEKGDLFCRWKYVEEVDTKKKKVVAFQIRELEPNECDYGASITTERKFELFRGGFASTRASAQGASSGSKSTSNAAPATKRKRTQEVITIDDSEDDDNDMFETFERRLNQFGKKQKVVEKKTVRHTSKSVTVHSNDGSQERRTHKVTEEVTSIRTRRPDFSYADLCAGAGGTSAGAKKAGLKLNYLIDLWPDACKTMKLNFARNLVQQTDISTFATSAPTVADIVDVMHISFPCQGHSLLNRQQNPEQDAKNISVAYGSFGLILRKAKPRVVTLEQVAGIMSRSDGQHLRGQIFELVEAGYSVRWSLLNFADYGNAQARPRVITIAACPGQTLPSFPEITHGEAPGLKAPVTIGDILAQVPRHPPGLMGHAVRRTLPAFDPDQPLRGCITSGGGKSKNNYHPSGRRDFNLQELAQLQGFSADHRFYGGVTSVRKQIGNAVPPVFAAKLFKGIVPALEETDRKMEAWAQVIELRAELRLRDPPPPPATAIAETSPLHRIPYTILTSAVMKFAALFGGVLLAARSASAIDFTLDDQESTKQAAAAIAKNMMTWYKGDESPNAPGLLPQPYYWWNAGAMFGSLIDYWYYTGDDTYNAVTTEAMLFQVGPDKNYMPPNQSKSLGNDDQAFWGMAAMSAAEVNFPNPPADQPQWLYLAQAVLNSQIPRWDDTTCGGGLRWQIFTFNNGYNYKNSISNGCFFNLAARMGMYLGNDTYFEQAEKAWDWSYMVGLINPTYQVYDGSDDTLNCTEFNHIQWSYNAGVYLLGAAVMWNQTTGDKQGQWRVRVQGMLDSAARIFFYESTNIMYEVACEPSGNCNLDQKSFKAYLARWMAATVKVAPWTHDTIMPLIRTSAVAAAKVCQPSASDGAICGSKWWDGTFDNNVGVGQQMSALEAIQSTLIDGVSGPVGNKTGGTSVGDPNAGTGGSSIVNPPKEITTADRAGAGILSALVLVGILGGAWWMVA</sequence>
<dbReference type="Gene3D" id="3.40.50.150">
    <property type="entry name" value="Vaccinia Virus protein VP39"/>
    <property type="match status" value="1"/>
</dbReference>
<dbReference type="PRINTS" id="PR00105">
    <property type="entry name" value="C5METTRFRASE"/>
</dbReference>
<proteinExistence type="inferred from homology"/>
<dbReference type="SUPFAM" id="SSF53335">
    <property type="entry name" value="S-adenosyl-L-methionine-dependent methyltransferases"/>
    <property type="match status" value="1"/>
</dbReference>
<keyword evidence="12" id="KW-0949">S-adenosyl-L-methionine</keyword>
<feature type="region of interest" description="Disordered" evidence="13">
    <location>
        <begin position="1174"/>
        <end position="1197"/>
    </location>
</feature>
<evidence type="ECO:0000313" key="16">
    <source>
        <dbReference type="Proteomes" id="UP000215453"/>
    </source>
</evidence>
<keyword evidence="10" id="KW-0325">Glycoprotein</keyword>
<evidence type="ECO:0000256" key="11">
    <source>
        <dbReference type="ARBA" id="ARBA00023295"/>
    </source>
</evidence>
<dbReference type="PROSITE" id="PS51679">
    <property type="entry name" value="SAM_MT_C5"/>
    <property type="match status" value="1"/>
</dbReference>
<feature type="region of interest" description="Disordered" evidence="13">
    <location>
        <begin position="329"/>
        <end position="364"/>
    </location>
</feature>
<comment type="subcellular location">
    <subcellularLocation>
        <location evidence="2">Endomembrane system</location>
    </subcellularLocation>
</comment>
<dbReference type="InterPro" id="IPR008928">
    <property type="entry name" value="6-hairpin_glycosidase_sf"/>
</dbReference>
<protein>
    <recommendedName>
        <fullName evidence="4">mannan endo-1,6-alpha-mannosidase</fullName>
        <ecNumber evidence="4">3.2.1.101</ecNumber>
    </recommendedName>
</protein>
<keyword evidence="8" id="KW-0378">Hydrolase</keyword>
<comment type="similarity">
    <text evidence="12">Belongs to the class I-like SAM-binding methyltransferase superfamily. C5-methyltransferase family.</text>
</comment>
<dbReference type="GO" id="GO:0012505">
    <property type="term" value="C:endomembrane system"/>
    <property type="evidence" value="ECO:0007669"/>
    <property type="project" value="UniProtKB-SubCell"/>
</dbReference>
<feature type="region of interest" description="Disordered" evidence="13">
    <location>
        <begin position="1"/>
        <end position="94"/>
    </location>
</feature>
<evidence type="ECO:0000256" key="14">
    <source>
        <dbReference type="SAM" id="Phobius"/>
    </source>
</evidence>
<dbReference type="InterPro" id="IPR014480">
    <property type="entry name" value="Mannan-1_6-alpha_mannosidase"/>
</dbReference>
<evidence type="ECO:0000256" key="4">
    <source>
        <dbReference type="ARBA" id="ARBA00012350"/>
    </source>
</evidence>
<dbReference type="GO" id="GO:0009272">
    <property type="term" value="P:fungal-type cell wall biogenesis"/>
    <property type="evidence" value="ECO:0007669"/>
    <property type="project" value="TreeGrafter"/>
</dbReference>
<dbReference type="AlphaFoldDB" id="A0A1Y6LI30"/>
<evidence type="ECO:0000256" key="10">
    <source>
        <dbReference type="ARBA" id="ARBA00023180"/>
    </source>
</evidence>
<comment type="similarity">
    <text evidence="3">Belongs to the glycosyl hydrolase 76 family.</text>
</comment>